<dbReference type="InterPro" id="IPR036465">
    <property type="entry name" value="vWFA_dom_sf"/>
</dbReference>
<gene>
    <name evidence="2" type="ORF">ACFPFM_05400</name>
</gene>
<protein>
    <submittedName>
        <fullName evidence="2">VWA domain-containing protein</fullName>
    </submittedName>
</protein>
<evidence type="ECO:0000313" key="3">
    <source>
        <dbReference type="Proteomes" id="UP001595833"/>
    </source>
</evidence>
<evidence type="ECO:0000313" key="2">
    <source>
        <dbReference type="EMBL" id="MFC5053193.1"/>
    </source>
</evidence>
<proteinExistence type="predicted"/>
<dbReference type="Proteomes" id="UP001595833">
    <property type="component" value="Unassembled WGS sequence"/>
</dbReference>
<feature type="transmembrane region" description="Helical" evidence="1">
    <location>
        <begin position="54"/>
        <end position="76"/>
    </location>
</feature>
<accession>A0ABV9XUT4</accession>
<name>A0ABV9XUT4_9PSEU</name>
<dbReference type="Gene3D" id="3.40.50.410">
    <property type="entry name" value="von Willebrand factor, type A domain"/>
    <property type="match status" value="1"/>
</dbReference>
<keyword evidence="3" id="KW-1185">Reference proteome</keyword>
<keyword evidence="1" id="KW-0812">Transmembrane</keyword>
<keyword evidence="1" id="KW-1133">Transmembrane helix</keyword>
<organism evidence="2 3">
    <name type="scientific">Saccharothrix xinjiangensis</name>
    <dbReference type="NCBI Taxonomy" id="204798"/>
    <lineage>
        <taxon>Bacteria</taxon>
        <taxon>Bacillati</taxon>
        <taxon>Actinomycetota</taxon>
        <taxon>Actinomycetes</taxon>
        <taxon>Pseudonocardiales</taxon>
        <taxon>Pseudonocardiaceae</taxon>
        <taxon>Saccharothrix</taxon>
    </lineage>
</organism>
<reference evidence="3" key="1">
    <citation type="journal article" date="2019" name="Int. J. Syst. Evol. Microbiol.">
        <title>The Global Catalogue of Microorganisms (GCM) 10K type strain sequencing project: providing services to taxonomists for standard genome sequencing and annotation.</title>
        <authorList>
            <consortium name="The Broad Institute Genomics Platform"/>
            <consortium name="The Broad Institute Genome Sequencing Center for Infectious Disease"/>
            <person name="Wu L."/>
            <person name="Ma J."/>
        </authorList>
    </citation>
    <scope>NUCLEOTIDE SEQUENCE [LARGE SCALE GENOMIC DNA]</scope>
    <source>
        <strain evidence="3">KCTC 12848</strain>
    </source>
</reference>
<evidence type="ECO:0000256" key="1">
    <source>
        <dbReference type="SAM" id="Phobius"/>
    </source>
</evidence>
<keyword evidence="1" id="KW-0472">Membrane</keyword>
<dbReference type="EMBL" id="JBHSJB010000005">
    <property type="protein sequence ID" value="MFC5053193.1"/>
    <property type="molecule type" value="Genomic_DNA"/>
</dbReference>
<dbReference type="SUPFAM" id="SSF53300">
    <property type="entry name" value="vWA-like"/>
    <property type="match status" value="1"/>
</dbReference>
<dbReference type="RefSeq" id="WP_344041313.1">
    <property type="nucleotide sequence ID" value="NZ_BAAAKE010000028.1"/>
</dbReference>
<comment type="caution">
    <text evidence="2">The sequence shown here is derived from an EMBL/GenBank/DDBJ whole genome shotgun (WGS) entry which is preliminary data.</text>
</comment>
<sequence>MEQPEGGGRHNGGSHNTVEATTVETVVQANTIRGGVTGRLYRFTVEMPPAVRNAVVALLVAALLAGGAHAALTWVLPQFAPTYKTEFLVDLSGAGAASEDFAASVESLGKALGNSGDDDAIALRGFGGECGAEDNTTQLVGFGKGNRDEVGNAVRAASPSGRATLLRGVVEATADFSEPFSQDAKQVNRIIVVTRNGVDACDDDRGFVEEEMRDRVAAAGLAIEFRFVGYQLDDDHRDNLGKLATGAAAPPPLLPDSPDELRAALEWVTNVEPVLRSARQVIDIFDPTVARLDEAVQAIVDGRLDVADRAIDDVAPITAEAEFENLRSRARTPAAVDLHAKAVQLRDRQARVIEAARQLLDAARSGTPFDERFEAFRRAAEDYNAQVDAVNEVLAALRATSPGATR</sequence>